<name>A0A852V4H4_9ACTN</name>
<dbReference type="EMBL" id="JACCCO010000004">
    <property type="protein sequence ID" value="NYF44632.1"/>
    <property type="molecule type" value="Genomic_DNA"/>
</dbReference>
<organism evidence="1 2">
    <name type="scientific">Streptosporangium sandarakinum</name>
    <dbReference type="NCBI Taxonomy" id="1260955"/>
    <lineage>
        <taxon>Bacteria</taxon>
        <taxon>Bacillati</taxon>
        <taxon>Actinomycetota</taxon>
        <taxon>Actinomycetes</taxon>
        <taxon>Streptosporangiales</taxon>
        <taxon>Streptosporangiaceae</taxon>
        <taxon>Streptosporangium</taxon>
    </lineage>
</organism>
<keyword evidence="2" id="KW-1185">Reference proteome</keyword>
<dbReference type="Proteomes" id="UP000576393">
    <property type="component" value="Unassembled WGS sequence"/>
</dbReference>
<sequence>MSKEERFPFAHPFHYAPGGTMTTLARITAAVTHGNEYKARAEVIPAVPARYPAMAHLIADARDAYLIAAAAAGLPTEGLPEITTLGRILRGWIDALTDTSVTAVAIGAGFPAHLAPMVSVRCLRAWLTLPAYGDDAKLNHILNTARKRYAEAYPDLATPCHECDADPGEECRGDCLVASEFADHVPDVAEIVSAADTPASWLVFPPNVIRALALHQHEVKALHLLAIESGDPNAVVA</sequence>
<protein>
    <submittedName>
        <fullName evidence="1">Uncharacterized protein</fullName>
    </submittedName>
</protein>
<comment type="caution">
    <text evidence="1">The sequence shown here is derived from an EMBL/GenBank/DDBJ whole genome shotgun (WGS) entry which is preliminary data.</text>
</comment>
<accession>A0A852V4H4</accession>
<dbReference type="RefSeq" id="WP_179829108.1">
    <property type="nucleotide sequence ID" value="NZ_JACCCO010000004.1"/>
</dbReference>
<proteinExistence type="predicted"/>
<evidence type="ECO:0000313" key="2">
    <source>
        <dbReference type="Proteomes" id="UP000576393"/>
    </source>
</evidence>
<evidence type="ECO:0000313" key="1">
    <source>
        <dbReference type="EMBL" id="NYF44632.1"/>
    </source>
</evidence>
<gene>
    <name evidence="1" type="ORF">HDA43_006874</name>
</gene>
<dbReference type="AlphaFoldDB" id="A0A852V4H4"/>
<reference evidence="1 2" key="1">
    <citation type="submission" date="2020-07" db="EMBL/GenBank/DDBJ databases">
        <title>Sequencing the genomes of 1000 actinobacteria strains.</title>
        <authorList>
            <person name="Klenk H.-P."/>
        </authorList>
    </citation>
    <scope>NUCLEOTIDE SEQUENCE [LARGE SCALE GENOMIC DNA]</scope>
    <source>
        <strain evidence="1 2">DSM 45763</strain>
    </source>
</reference>